<reference evidence="3 4" key="1">
    <citation type="submission" date="2015-01" db="EMBL/GenBank/DDBJ databases">
        <title>Draft genome sequence of Pedobacter sp. NL19 isolated from sludge of an effluent treatment pond in an abandoned uranium mine.</title>
        <authorList>
            <person name="Santos T."/>
            <person name="Caetano T."/>
            <person name="Covas C."/>
            <person name="Cruz A."/>
            <person name="Mendo S."/>
        </authorList>
    </citation>
    <scope>NUCLEOTIDE SEQUENCE [LARGE SCALE GENOMIC DNA]</scope>
    <source>
        <strain evidence="3 4">NL19</strain>
    </source>
</reference>
<dbReference type="OrthoDB" id="978236at2"/>
<evidence type="ECO:0000256" key="1">
    <source>
        <dbReference type="SAM" id="SignalP"/>
    </source>
</evidence>
<name>A0A0D0FZR9_9SPHI</name>
<sequence>MKQIVAALLLTFLTATAFAQQGSGPYYGFRLGLTAHPTFGWAKPENGKGNGFSLGFAYGLLADFNFAENYSLATGLTITSINGKTSEINPIPYYDAAAYPNPTLYDLKYKMQYIEVPLTLKLKTDKIGDVRWYGQFGLSNGFNISARQDVAVAGKTIVKDQHIKKDTNFYRAGLIIGAGLEYDVAKNTSVTTGLTFNNGFTDISSAPGRNTRNHYVGLNFGVFF</sequence>
<dbReference type="AlphaFoldDB" id="A0A0D0FZR9"/>
<evidence type="ECO:0000313" key="4">
    <source>
        <dbReference type="Proteomes" id="UP000032049"/>
    </source>
</evidence>
<protein>
    <recommendedName>
        <fullName evidence="2">Outer membrane protein beta-barrel domain-containing protein</fullName>
    </recommendedName>
</protein>
<feature type="domain" description="Outer membrane protein beta-barrel" evidence="2">
    <location>
        <begin position="18"/>
        <end position="203"/>
    </location>
</feature>
<dbReference type="Proteomes" id="UP000032049">
    <property type="component" value="Unassembled WGS sequence"/>
</dbReference>
<evidence type="ECO:0000259" key="2">
    <source>
        <dbReference type="Pfam" id="PF13568"/>
    </source>
</evidence>
<keyword evidence="1" id="KW-0732">Signal</keyword>
<proteinExistence type="predicted"/>
<dbReference type="InterPro" id="IPR025665">
    <property type="entry name" value="Beta-barrel_OMP_2"/>
</dbReference>
<feature type="chain" id="PRO_5002210402" description="Outer membrane protein beta-barrel domain-containing protein" evidence="1">
    <location>
        <begin position="20"/>
        <end position="224"/>
    </location>
</feature>
<gene>
    <name evidence="3" type="ORF">TH53_06370</name>
</gene>
<comment type="caution">
    <text evidence="3">The sequence shown here is derived from an EMBL/GenBank/DDBJ whole genome shotgun (WGS) entry which is preliminary data.</text>
</comment>
<feature type="signal peptide" evidence="1">
    <location>
        <begin position="1"/>
        <end position="19"/>
    </location>
</feature>
<dbReference type="InterPro" id="IPR011250">
    <property type="entry name" value="OMP/PagP_B-barrel"/>
</dbReference>
<dbReference type="Pfam" id="PF13568">
    <property type="entry name" value="OMP_b-brl_2"/>
    <property type="match status" value="1"/>
</dbReference>
<dbReference type="EMBL" id="JXRA01000025">
    <property type="protein sequence ID" value="KIO78054.1"/>
    <property type="molecule type" value="Genomic_DNA"/>
</dbReference>
<organism evidence="3 4">
    <name type="scientific">Pedobacter lusitanus</name>
    <dbReference type="NCBI Taxonomy" id="1503925"/>
    <lineage>
        <taxon>Bacteria</taxon>
        <taxon>Pseudomonadati</taxon>
        <taxon>Bacteroidota</taxon>
        <taxon>Sphingobacteriia</taxon>
        <taxon>Sphingobacteriales</taxon>
        <taxon>Sphingobacteriaceae</taxon>
        <taxon>Pedobacter</taxon>
    </lineage>
</organism>
<evidence type="ECO:0000313" key="3">
    <source>
        <dbReference type="EMBL" id="KIO78054.1"/>
    </source>
</evidence>
<dbReference type="RefSeq" id="WP_041879758.1">
    <property type="nucleotide sequence ID" value="NZ_CP157278.1"/>
</dbReference>
<keyword evidence="4" id="KW-1185">Reference proteome</keyword>
<dbReference type="STRING" id="1503925.TH53_06370"/>
<accession>A0A0D0FZR9</accession>
<dbReference type="SUPFAM" id="SSF56925">
    <property type="entry name" value="OMPA-like"/>
    <property type="match status" value="1"/>
</dbReference>